<sequence length="47" mass="5443">MRLRVFVNPPERAMRQTATLVEKALELLKQGKHSEAREIIKQAVEAR</sequence>
<keyword evidence="2" id="KW-1185">Reference proteome</keyword>
<reference evidence="1 2" key="1">
    <citation type="submission" date="2019-02" db="EMBL/GenBank/DDBJ databases">
        <title>Deep-cultivation of Planctomycetes and their phenomic and genomic characterization uncovers novel biology.</title>
        <authorList>
            <person name="Wiegand S."/>
            <person name="Jogler M."/>
            <person name="Boedeker C."/>
            <person name="Pinto D."/>
            <person name="Vollmers J."/>
            <person name="Rivas-Marin E."/>
            <person name="Kohn T."/>
            <person name="Peeters S.H."/>
            <person name="Heuer A."/>
            <person name="Rast P."/>
            <person name="Oberbeckmann S."/>
            <person name="Bunk B."/>
            <person name="Jeske O."/>
            <person name="Meyerdierks A."/>
            <person name="Storesund J.E."/>
            <person name="Kallscheuer N."/>
            <person name="Luecker S."/>
            <person name="Lage O.M."/>
            <person name="Pohl T."/>
            <person name="Merkel B.J."/>
            <person name="Hornburger P."/>
            <person name="Mueller R.-W."/>
            <person name="Bruemmer F."/>
            <person name="Labrenz M."/>
            <person name="Spormann A.M."/>
            <person name="Op den Camp H."/>
            <person name="Overmann J."/>
            <person name="Amann R."/>
            <person name="Jetten M.S.M."/>
            <person name="Mascher T."/>
            <person name="Medema M.H."/>
            <person name="Devos D.P."/>
            <person name="Kaster A.-K."/>
            <person name="Ovreas L."/>
            <person name="Rohde M."/>
            <person name="Galperin M.Y."/>
            <person name="Jogler C."/>
        </authorList>
    </citation>
    <scope>NUCLEOTIDE SEQUENCE [LARGE SCALE GENOMIC DNA]</scope>
    <source>
        <strain evidence="1 2">Pan181</strain>
    </source>
</reference>
<dbReference type="Proteomes" id="UP000315750">
    <property type="component" value="Chromosome"/>
</dbReference>
<proteinExistence type="predicted"/>
<accession>A0A518AMG4</accession>
<dbReference type="KEGG" id="amuc:Pan181_21240"/>
<dbReference type="EMBL" id="CP036278">
    <property type="protein sequence ID" value="QDU55922.1"/>
    <property type="molecule type" value="Genomic_DNA"/>
</dbReference>
<gene>
    <name evidence="1" type="ORF">Pan181_21240</name>
</gene>
<evidence type="ECO:0000313" key="1">
    <source>
        <dbReference type="EMBL" id="QDU55922.1"/>
    </source>
</evidence>
<organism evidence="1 2">
    <name type="scientific">Aeoliella mucimassa</name>
    <dbReference type="NCBI Taxonomy" id="2527972"/>
    <lineage>
        <taxon>Bacteria</taxon>
        <taxon>Pseudomonadati</taxon>
        <taxon>Planctomycetota</taxon>
        <taxon>Planctomycetia</taxon>
        <taxon>Pirellulales</taxon>
        <taxon>Lacipirellulaceae</taxon>
        <taxon>Aeoliella</taxon>
    </lineage>
</organism>
<evidence type="ECO:0000313" key="2">
    <source>
        <dbReference type="Proteomes" id="UP000315750"/>
    </source>
</evidence>
<name>A0A518AMG4_9BACT</name>
<dbReference type="AlphaFoldDB" id="A0A518AMG4"/>
<protein>
    <submittedName>
        <fullName evidence="1">Uncharacterized protein</fullName>
    </submittedName>
</protein>